<organism evidence="3 4">
    <name type="scientific">Streptacidiphilus jeojiensis</name>
    <dbReference type="NCBI Taxonomy" id="3229225"/>
    <lineage>
        <taxon>Bacteria</taxon>
        <taxon>Bacillati</taxon>
        <taxon>Actinomycetota</taxon>
        <taxon>Actinomycetes</taxon>
        <taxon>Kitasatosporales</taxon>
        <taxon>Streptomycetaceae</taxon>
        <taxon>Streptacidiphilus</taxon>
    </lineage>
</organism>
<keyword evidence="4" id="KW-1185">Reference proteome</keyword>
<keyword evidence="3" id="KW-0645">Protease</keyword>
<keyword evidence="3" id="KW-0378">Hydrolase</keyword>
<dbReference type="RefSeq" id="WP_380564558.1">
    <property type="nucleotide sequence ID" value="NZ_JBEUKS010000004.1"/>
</dbReference>
<dbReference type="GO" id="GO:0006508">
    <property type="term" value="P:proteolysis"/>
    <property type="evidence" value="ECO:0007669"/>
    <property type="project" value="UniProtKB-KW"/>
</dbReference>
<protein>
    <submittedName>
        <fullName evidence="3">Clp protease N-terminal domain-containing protein</fullName>
    </submittedName>
</protein>
<dbReference type="SUPFAM" id="SSF81923">
    <property type="entry name" value="Double Clp-N motif"/>
    <property type="match status" value="2"/>
</dbReference>
<feature type="domain" description="Clp R" evidence="2">
    <location>
        <begin position="2"/>
        <end position="186"/>
    </location>
</feature>
<dbReference type="Pfam" id="PF02861">
    <property type="entry name" value="Clp_N"/>
    <property type="match status" value="2"/>
</dbReference>
<evidence type="ECO:0000313" key="3">
    <source>
        <dbReference type="EMBL" id="MFC1439040.1"/>
    </source>
</evidence>
<accession>A0ABV6XLE8</accession>
<comment type="caution">
    <text evidence="3">The sequence shown here is derived from an EMBL/GenBank/DDBJ whole genome shotgun (WGS) entry which is preliminary data.</text>
</comment>
<sequence>MLERFTAPARRVVTETQLEMRGLHHGHVGTEHLLLALLRQPAEPAAALLVRHGLDLETARAAVQRLLGESGATIDGAALETIGIDLDMVTARVEAAFGVGALANPGGAAGRGRTRTQGRGTFTTRARKVLELAVRAAQGRGDSSIGTGHLLLGMVREGGGLAVGVLRDHGLDLAEVERETERSLGADAA</sequence>
<reference evidence="3 4" key="1">
    <citation type="submission" date="2024-06" db="EMBL/GenBank/DDBJ databases">
        <authorList>
            <person name="Lee S.D."/>
        </authorList>
    </citation>
    <scope>NUCLEOTIDE SEQUENCE [LARGE SCALE GENOMIC DNA]</scope>
    <source>
        <strain evidence="3 4">N1-10</strain>
    </source>
</reference>
<dbReference type="PANTHER" id="PTHR47016:SF5">
    <property type="entry name" value="CLP DOMAIN SUPERFAMILY PROTEIN"/>
    <property type="match status" value="1"/>
</dbReference>
<gene>
    <name evidence="3" type="ORF">ABUW04_12275</name>
</gene>
<dbReference type="PANTHER" id="PTHR47016">
    <property type="entry name" value="ATP-DEPENDENT CLP PROTEASE ATP-BINDING SUBUNIT CLPT1, CHLOROPLASTIC"/>
    <property type="match status" value="1"/>
</dbReference>
<evidence type="ECO:0000259" key="2">
    <source>
        <dbReference type="PROSITE" id="PS51903"/>
    </source>
</evidence>
<evidence type="ECO:0000313" key="4">
    <source>
        <dbReference type="Proteomes" id="UP001592581"/>
    </source>
</evidence>
<dbReference type="Proteomes" id="UP001592581">
    <property type="component" value="Unassembled WGS sequence"/>
</dbReference>
<dbReference type="InterPro" id="IPR044217">
    <property type="entry name" value="CLPT1/2"/>
</dbReference>
<dbReference type="PROSITE" id="PS51903">
    <property type="entry name" value="CLP_R"/>
    <property type="match status" value="1"/>
</dbReference>
<dbReference type="Gene3D" id="1.10.1780.10">
    <property type="entry name" value="Clp, N-terminal domain"/>
    <property type="match status" value="2"/>
</dbReference>
<dbReference type="InterPro" id="IPR036628">
    <property type="entry name" value="Clp_N_dom_sf"/>
</dbReference>
<proteinExistence type="predicted"/>
<evidence type="ECO:0000256" key="1">
    <source>
        <dbReference type="PROSITE-ProRule" id="PRU01251"/>
    </source>
</evidence>
<dbReference type="InterPro" id="IPR004176">
    <property type="entry name" value="Clp_R_N"/>
</dbReference>
<name>A0ABV6XLE8_9ACTN</name>
<dbReference type="EMBL" id="JBEUKS010000004">
    <property type="protein sequence ID" value="MFC1439040.1"/>
    <property type="molecule type" value="Genomic_DNA"/>
</dbReference>
<dbReference type="GO" id="GO:0008233">
    <property type="term" value="F:peptidase activity"/>
    <property type="evidence" value="ECO:0007669"/>
    <property type="project" value="UniProtKB-KW"/>
</dbReference>
<keyword evidence="1" id="KW-0677">Repeat</keyword>